<feature type="transmembrane region" description="Helical" evidence="2">
    <location>
        <begin position="308"/>
        <end position="326"/>
    </location>
</feature>
<feature type="region of interest" description="Disordered" evidence="1">
    <location>
        <begin position="56"/>
        <end position="94"/>
    </location>
</feature>
<keyword evidence="2" id="KW-1133">Transmembrane helix</keyword>
<dbReference type="AlphaFoldDB" id="A0A6A4ZKG4"/>
<dbReference type="InterPro" id="IPR040241">
    <property type="entry name" value="TRP_Flc/Pkd2-like"/>
</dbReference>
<name>A0A6A4ZKG4_9STRA</name>
<dbReference type="OrthoDB" id="79029at2759"/>
<dbReference type="PANTHER" id="PTHR31145:SF6">
    <property type="entry name" value="INTEGRAL MEMBRANE PROTEIN (AFU_ORTHOLOGUE AFUA_7G01610)"/>
    <property type="match status" value="1"/>
</dbReference>
<feature type="transmembrane region" description="Helical" evidence="2">
    <location>
        <begin position="394"/>
        <end position="414"/>
    </location>
</feature>
<feature type="transmembrane region" description="Helical" evidence="2">
    <location>
        <begin position="444"/>
        <end position="467"/>
    </location>
</feature>
<organism evidence="4">
    <name type="scientific">Aphanomyces stellatus</name>
    <dbReference type="NCBI Taxonomy" id="120398"/>
    <lineage>
        <taxon>Eukaryota</taxon>
        <taxon>Sar</taxon>
        <taxon>Stramenopiles</taxon>
        <taxon>Oomycota</taxon>
        <taxon>Saprolegniomycetes</taxon>
        <taxon>Saprolegniales</taxon>
        <taxon>Verrucalvaceae</taxon>
        <taxon>Aphanomyces</taxon>
    </lineage>
</organism>
<feature type="transmembrane region" description="Helical" evidence="2">
    <location>
        <begin position="479"/>
        <end position="501"/>
    </location>
</feature>
<sequence length="576" mass="61407">PATTAVRTIAPIVTDLPLSKTSTIPPVSDTLAGLLKNATVAPATTSSADQIVSVTEAPSRAPGEAATEAPPVPRPISTQRGTNATTDNTNADRSAQISVAGTDSTTDKTSRYIFNAVVGLTLVFLAFFHYIAIDPAFIMPESTLAAFAAANSWELPTFFGFMQSVAIVSCANVNAPHTVFVSFTDSFAWLNFLVRGDAYAAKESVVVANLLADLERHRTLDEVVVATKYDPFGFLQFALRINVLERDLFVRGWTFFLILLAVLLVLVILASVVSQCVGKRTPFTSQQNSSSGSHSITLRQVGLRLQGFTVWFVTMAVLPLSTVSMYEVMQDAHSDAGFGSTSGIFAVVALVVLGGAILGAAYAVYCRTEVELSKFRTKVAFGVLYTNYGFESRLFFAISLLVQFATGVFLAGIATPSTQMLLLLALHALYLVLLLVTRPFMTRLQLMFTCVFELVLVVVFGLVYGMAQAAPGDAATKKSLGYAVVILVCVVIVLLFVRCILKLWNYISGLGGDGQGGPLSGRDDCAPTLNSHEFRSTIGDTISLHSGGGGGAPACDSPFVTMSTPSKTVRLVHTSP</sequence>
<feature type="transmembrane region" description="Helical" evidence="2">
    <location>
        <begin position="420"/>
        <end position="437"/>
    </location>
</feature>
<dbReference type="PANTHER" id="PTHR31145">
    <property type="entry name" value="INTEGRAL MEMBRANE PROTEIN (AFU_ORTHOLOGUE AFUA_7G01610)"/>
    <property type="match status" value="1"/>
</dbReference>
<gene>
    <name evidence="4" type="ORF">As57867_004598</name>
</gene>
<feature type="non-terminal residue" evidence="4">
    <location>
        <position position="1"/>
    </location>
</feature>
<evidence type="ECO:0000256" key="2">
    <source>
        <dbReference type="SAM" id="Phobius"/>
    </source>
</evidence>
<evidence type="ECO:0000256" key="1">
    <source>
        <dbReference type="SAM" id="MobiDB-lite"/>
    </source>
</evidence>
<dbReference type="GO" id="GO:0055085">
    <property type="term" value="P:transmembrane transport"/>
    <property type="evidence" value="ECO:0007669"/>
    <property type="project" value="TreeGrafter"/>
</dbReference>
<feature type="compositionally biased region" description="Low complexity" evidence="1">
    <location>
        <begin position="82"/>
        <end position="92"/>
    </location>
</feature>
<dbReference type="InterPro" id="IPR010308">
    <property type="entry name" value="TRP_C"/>
</dbReference>
<feature type="transmembrane region" description="Helical" evidence="2">
    <location>
        <begin position="338"/>
        <end position="365"/>
    </location>
</feature>
<dbReference type="GO" id="GO:0016020">
    <property type="term" value="C:membrane"/>
    <property type="evidence" value="ECO:0007669"/>
    <property type="project" value="TreeGrafter"/>
</dbReference>
<feature type="transmembrane region" description="Helical" evidence="2">
    <location>
        <begin position="253"/>
        <end position="273"/>
    </location>
</feature>
<dbReference type="Pfam" id="PF06011">
    <property type="entry name" value="TRP"/>
    <property type="match status" value="1"/>
</dbReference>
<feature type="domain" description="TRP C-terminal" evidence="3">
    <location>
        <begin position="117"/>
        <end position="501"/>
    </location>
</feature>
<keyword evidence="2" id="KW-0812">Transmembrane</keyword>
<evidence type="ECO:0000313" key="4">
    <source>
        <dbReference type="EMBL" id="KAF0712898.1"/>
    </source>
</evidence>
<proteinExistence type="predicted"/>
<accession>A0A6A4ZKG4</accession>
<comment type="caution">
    <text evidence="4">The sequence shown here is derived from an EMBL/GenBank/DDBJ whole genome shotgun (WGS) entry which is preliminary data.</text>
</comment>
<feature type="transmembrane region" description="Helical" evidence="2">
    <location>
        <begin position="112"/>
        <end position="133"/>
    </location>
</feature>
<protein>
    <recommendedName>
        <fullName evidence="3">TRP C-terminal domain-containing protein</fullName>
    </recommendedName>
</protein>
<reference evidence="4" key="1">
    <citation type="submission" date="2019-06" db="EMBL/GenBank/DDBJ databases">
        <title>Genomics analysis of Aphanomyces spp. identifies a new class of oomycete effector associated with host adaptation.</title>
        <authorList>
            <person name="Gaulin E."/>
        </authorList>
    </citation>
    <scope>NUCLEOTIDE SEQUENCE</scope>
    <source>
        <strain evidence="4">CBS 578.67</strain>
    </source>
</reference>
<keyword evidence="2" id="KW-0472">Membrane</keyword>
<evidence type="ECO:0000259" key="3">
    <source>
        <dbReference type="Pfam" id="PF06011"/>
    </source>
</evidence>
<dbReference type="EMBL" id="VJMH01001167">
    <property type="protein sequence ID" value="KAF0712898.1"/>
    <property type="molecule type" value="Genomic_DNA"/>
</dbReference>